<name>A0ACC1QHT3_9HYPO</name>
<protein>
    <submittedName>
        <fullName evidence="1">Uncharacterized protein</fullName>
    </submittedName>
</protein>
<organism evidence="1 2">
    <name type="scientific">Lecanicillium saksenae</name>
    <dbReference type="NCBI Taxonomy" id="468837"/>
    <lineage>
        <taxon>Eukaryota</taxon>
        <taxon>Fungi</taxon>
        <taxon>Dikarya</taxon>
        <taxon>Ascomycota</taxon>
        <taxon>Pezizomycotina</taxon>
        <taxon>Sordariomycetes</taxon>
        <taxon>Hypocreomycetidae</taxon>
        <taxon>Hypocreales</taxon>
        <taxon>Cordycipitaceae</taxon>
        <taxon>Lecanicillium</taxon>
    </lineage>
</organism>
<dbReference type="EMBL" id="JANAKD010001645">
    <property type="protein sequence ID" value="KAJ3477522.1"/>
    <property type="molecule type" value="Genomic_DNA"/>
</dbReference>
<comment type="caution">
    <text evidence="1">The sequence shown here is derived from an EMBL/GenBank/DDBJ whole genome shotgun (WGS) entry which is preliminary data.</text>
</comment>
<proteinExistence type="predicted"/>
<gene>
    <name evidence="1" type="ORF">NLG97_g8815</name>
</gene>
<evidence type="ECO:0000313" key="1">
    <source>
        <dbReference type="EMBL" id="KAJ3477522.1"/>
    </source>
</evidence>
<dbReference type="Proteomes" id="UP001148737">
    <property type="component" value="Unassembled WGS sequence"/>
</dbReference>
<sequence length="189" mass="19707">MVQKLAYISGKELQYLPHKALSKVLIYAYAGNLINNQIMPHVSPPSTPSPSDDPSSQDPGDQDDEGFQVGQGSQGDPLYEGPPQQGIPNNQYTACRFGCPDCAYANPGWNYRGGGQANNVGAAPAMAYQANAPANAAPAGPPSAILVAPASVAAHGGDNRPVAAKPVGVGERKKVPWIKRVFLGRSKSA</sequence>
<keyword evidence="2" id="KW-1185">Reference proteome</keyword>
<reference evidence="1" key="1">
    <citation type="submission" date="2022-07" db="EMBL/GenBank/DDBJ databases">
        <title>Genome Sequence of Lecanicillium saksenae.</title>
        <authorList>
            <person name="Buettner E."/>
        </authorList>
    </citation>
    <scope>NUCLEOTIDE SEQUENCE</scope>
    <source>
        <strain evidence="1">VT-O1</strain>
    </source>
</reference>
<accession>A0ACC1QHT3</accession>
<evidence type="ECO:0000313" key="2">
    <source>
        <dbReference type="Proteomes" id="UP001148737"/>
    </source>
</evidence>